<keyword evidence="7" id="KW-0969">Cilium</keyword>
<comment type="caution">
    <text evidence="13">The sequence shown here is derived from an EMBL/GenBank/DDBJ whole genome shotgun (WGS) entry which is preliminary data.</text>
</comment>
<feature type="compositionally biased region" description="Basic and acidic residues" evidence="11">
    <location>
        <begin position="60"/>
        <end position="72"/>
    </location>
</feature>
<dbReference type="CDD" id="cd00158">
    <property type="entry name" value="RHOD"/>
    <property type="match status" value="1"/>
</dbReference>
<dbReference type="Pfam" id="PF00581">
    <property type="entry name" value="Rhodanese"/>
    <property type="match status" value="1"/>
</dbReference>
<dbReference type="SMART" id="SM00450">
    <property type="entry name" value="RHOD"/>
    <property type="match status" value="1"/>
</dbReference>
<feature type="region of interest" description="Disordered" evidence="11">
    <location>
        <begin position="51"/>
        <end position="72"/>
    </location>
</feature>
<evidence type="ECO:0000259" key="12">
    <source>
        <dbReference type="PROSITE" id="PS50206"/>
    </source>
</evidence>
<gene>
    <name evidence="13" type="primary">cep41-b</name>
    <name evidence="13" type="ORF">NPIL_237871</name>
</gene>
<keyword evidence="8" id="KW-0206">Cytoskeleton</keyword>
<evidence type="ECO:0000256" key="2">
    <source>
        <dbReference type="ARBA" id="ARBA00004300"/>
    </source>
</evidence>
<organism evidence="13 14">
    <name type="scientific">Nephila pilipes</name>
    <name type="common">Giant wood spider</name>
    <name type="synonym">Nephila maculata</name>
    <dbReference type="NCBI Taxonomy" id="299642"/>
    <lineage>
        <taxon>Eukaryota</taxon>
        <taxon>Metazoa</taxon>
        <taxon>Ecdysozoa</taxon>
        <taxon>Arthropoda</taxon>
        <taxon>Chelicerata</taxon>
        <taxon>Arachnida</taxon>
        <taxon>Araneae</taxon>
        <taxon>Araneomorphae</taxon>
        <taxon>Entelegynae</taxon>
        <taxon>Araneoidea</taxon>
        <taxon>Nephilidae</taxon>
        <taxon>Nephila</taxon>
    </lineage>
</organism>
<evidence type="ECO:0000256" key="1">
    <source>
        <dbReference type="ARBA" id="ARBA00004120"/>
    </source>
</evidence>
<evidence type="ECO:0000313" key="13">
    <source>
        <dbReference type="EMBL" id="GFT19345.1"/>
    </source>
</evidence>
<dbReference type="PANTHER" id="PTHR44390:SF1">
    <property type="entry name" value="CENTROSOMAL PROTEIN OF 41 KDA"/>
    <property type="match status" value="1"/>
</dbReference>
<dbReference type="EMBL" id="BMAW01105461">
    <property type="protein sequence ID" value="GFT19345.1"/>
    <property type="molecule type" value="Genomic_DNA"/>
</dbReference>
<dbReference type="Proteomes" id="UP000887013">
    <property type="component" value="Unassembled WGS sequence"/>
</dbReference>
<dbReference type="GO" id="GO:0015031">
    <property type="term" value="P:protein transport"/>
    <property type="evidence" value="ECO:0007669"/>
    <property type="project" value="UniProtKB-KW"/>
</dbReference>
<dbReference type="SUPFAM" id="SSF52821">
    <property type="entry name" value="Rhodanese/Cell cycle control phosphatase"/>
    <property type="match status" value="1"/>
</dbReference>
<evidence type="ECO:0000256" key="11">
    <source>
        <dbReference type="SAM" id="MobiDB-lite"/>
    </source>
</evidence>
<feature type="non-terminal residue" evidence="13">
    <location>
        <position position="1"/>
    </location>
</feature>
<evidence type="ECO:0000256" key="4">
    <source>
        <dbReference type="ARBA" id="ARBA00022490"/>
    </source>
</evidence>
<dbReference type="GO" id="GO:0005813">
    <property type="term" value="C:centrosome"/>
    <property type="evidence" value="ECO:0007669"/>
    <property type="project" value="UniProtKB-SubCell"/>
</dbReference>
<evidence type="ECO:0000256" key="8">
    <source>
        <dbReference type="ARBA" id="ARBA00023212"/>
    </source>
</evidence>
<dbReference type="InterPro" id="IPR051889">
    <property type="entry name" value="CEP41"/>
</dbReference>
<dbReference type="InterPro" id="IPR036873">
    <property type="entry name" value="Rhodanese-like_dom_sf"/>
</dbReference>
<evidence type="ECO:0000313" key="14">
    <source>
        <dbReference type="Proteomes" id="UP000887013"/>
    </source>
</evidence>
<dbReference type="PROSITE" id="PS50206">
    <property type="entry name" value="RHODANESE_3"/>
    <property type="match status" value="1"/>
</dbReference>
<proteinExistence type="inferred from homology"/>
<keyword evidence="3" id="KW-0813">Transport</keyword>
<dbReference type="OrthoDB" id="70250at2759"/>
<reference evidence="13" key="1">
    <citation type="submission" date="2020-08" db="EMBL/GenBank/DDBJ databases">
        <title>Multicomponent nature underlies the extraordinary mechanical properties of spider dragline silk.</title>
        <authorList>
            <person name="Kono N."/>
            <person name="Nakamura H."/>
            <person name="Mori M."/>
            <person name="Yoshida Y."/>
            <person name="Ohtoshi R."/>
            <person name="Malay A.D."/>
            <person name="Moran D.A.P."/>
            <person name="Tomita M."/>
            <person name="Numata K."/>
            <person name="Arakawa K."/>
        </authorList>
    </citation>
    <scope>NUCLEOTIDE SEQUENCE</scope>
</reference>
<dbReference type="Gene3D" id="3.40.250.10">
    <property type="entry name" value="Rhodanese-like domain"/>
    <property type="match status" value="1"/>
</dbReference>
<keyword evidence="4" id="KW-0963">Cytoplasm</keyword>
<protein>
    <submittedName>
        <fullName evidence="13">Centrosomal protein B</fullName>
    </submittedName>
</protein>
<accession>A0A8X6NL92</accession>
<name>A0A8X6NL92_NEPPI</name>
<dbReference type="GO" id="GO:0036064">
    <property type="term" value="C:ciliary basal body"/>
    <property type="evidence" value="ECO:0007669"/>
    <property type="project" value="TreeGrafter"/>
</dbReference>
<dbReference type="InterPro" id="IPR001763">
    <property type="entry name" value="Rhodanese-like_dom"/>
</dbReference>
<keyword evidence="6" id="KW-0653">Protein transport</keyword>
<comment type="subcellular location">
    <subcellularLocation>
        <location evidence="1">Cytoplasm</location>
        <location evidence="1">Cytoskeleton</location>
        <location evidence="1">Cilium basal body</location>
    </subcellularLocation>
    <subcellularLocation>
        <location evidence="2">Cytoplasm</location>
        <location evidence="2">Cytoskeleton</location>
        <location evidence="2">Microtubule organizing center</location>
        <location evidence="2">Centrosome</location>
    </subcellularLocation>
</comment>
<keyword evidence="14" id="KW-1185">Reference proteome</keyword>
<feature type="domain" description="Rhodanese" evidence="12">
    <location>
        <begin position="96"/>
        <end position="187"/>
    </location>
</feature>
<evidence type="ECO:0000256" key="5">
    <source>
        <dbReference type="ARBA" id="ARBA00022794"/>
    </source>
</evidence>
<keyword evidence="9" id="KW-0966">Cell projection</keyword>
<dbReference type="GO" id="GO:0060271">
    <property type="term" value="P:cilium assembly"/>
    <property type="evidence" value="ECO:0007669"/>
    <property type="project" value="TreeGrafter"/>
</dbReference>
<sequence length="220" mass="25413">ILLGFGEKDIVKKQDKHFFAPELGKKLPYLLLDVRSKEDFLKNHLKTEFSGQEDEDIETTEPKEKKDKSYLSGIGERDSVKQEKHPFSPSSVKLPYLLLDVRSKEEFLKNHLKTARHFSATDLSHIHETNELRLYRNKREEIIIVYDDDGISAIRVVNFLVERGYDNIYLLSGGLNYAFSVWPKGVVESVTVKSNVLPQPTVTKIEEDIEYLTVNDILFL</sequence>
<comment type="similarity">
    <text evidence="10">Belongs to the CEP41 family.</text>
</comment>
<evidence type="ECO:0000256" key="7">
    <source>
        <dbReference type="ARBA" id="ARBA00023069"/>
    </source>
</evidence>
<evidence type="ECO:0000256" key="9">
    <source>
        <dbReference type="ARBA" id="ARBA00023273"/>
    </source>
</evidence>
<evidence type="ECO:0000256" key="6">
    <source>
        <dbReference type="ARBA" id="ARBA00022927"/>
    </source>
</evidence>
<dbReference type="AlphaFoldDB" id="A0A8X6NL92"/>
<evidence type="ECO:0000256" key="10">
    <source>
        <dbReference type="ARBA" id="ARBA00038465"/>
    </source>
</evidence>
<keyword evidence="5" id="KW-0970">Cilium biogenesis/degradation</keyword>
<evidence type="ECO:0000256" key="3">
    <source>
        <dbReference type="ARBA" id="ARBA00022448"/>
    </source>
</evidence>
<dbReference type="PANTHER" id="PTHR44390">
    <property type="entry name" value="CENTROSOMAL PROTEIN OF 41 KDA"/>
    <property type="match status" value="1"/>
</dbReference>